<reference evidence="2" key="1">
    <citation type="journal article" date="2017" name="Environ. Microbiol. Rep.">
        <title>Genetic Diversity of Marine Anaerobic Ammonium-Oxidizing Bacteria as Revealed by Genomic and Proteomic Analyses of 'Candidatus Scalindua japonica'.</title>
        <authorList>
            <person name="Oshiki M."/>
            <person name="Mizuto K."/>
            <person name="Kimura Z."/>
            <person name="Kindaichi T."/>
            <person name="Satoh H."/>
            <person name="Okabe S."/>
        </authorList>
    </citation>
    <scope>NUCLEOTIDE SEQUENCE [LARGE SCALE GENOMIC DNA]</scope>
    <source>
        <strain evidence="2">husup-a2</strain>
    </source>
</reference>
<proteinExistence type="predicted"/>
<dbReference type="AlphaFoldDB" id="A0A286TW61"/>
<comment type="caution">
    <text evidence="1">The sequence shown here is derived from an EMBL/GenBank/DDBJ whole genome shotgun (WGS) entry which is preliminary data.</text>
</comment>
<dbReference type="RefSeq" id="WP_096893407.1">
    <property type="nucleotide sequence ID" value="NZ_BAOS01000005.1"/>
</dbReference>
<accession>A0A286TW61</accession>
<gene>
    <name evidence="1" type="ORF">SCALIN_C05_0211</name>
</gene>
<name>A0A286TW61_9BACT</name>
<dbReference type="OrthoDB" id="5197947at2"/>
<dbReference type="EMBL" id="BAOS01000005">
    <property type="protein sequence ID" value="GAX60126.1"/>
    <property type="molecule type" value="Genomic_DNA"/>
</dbReference>
<dbReference type="Proteomes" id="UP000218542">
    <property type="component" value="Unassembled WGS sequence"/>
</dbReference>
<evidence type="ECO:0000313" key="2">
    <source>
        <dbReference type="Proteomes" id="UP000218542"/>
    </source>
</evidence>
<evidence type="ECO:0000313" key="1">
    <source>
        <dbReference type="EMBL" id="GAX60126.1"/>
    </source>
</evidence>
<keyword evidence="2" id="KW-1185">Reference proteome</keyword>
<sequence length="182" mass="21161">MQELQIEYDKELRKERIVHYKELWKELKPLAKYPEPEPLTHDNVKSLAVSLKDWYFTGGGLFLSAGTRERYFDLQDGFKILLQKQAKNWPFDSQKPPLVTLKDYLERPQDWICPDTLLQIAESILDPMCKTIPIKNVAHLQKLGSSLRTSITDDVLTRQDTVLRKSGNERNSKTDINSNIKC</sequence>
<organism evidence="1 2">
    <name type="scientific">Candidatus Scalindua japonica</name>
    <dbReference type="NCBI Taxonomy" id="1284222"/>
    <lineage>
        <taxon>Bacteria</taxon>
        <taxon>Pseudomonadati</taxon>
        <taxon>Planctomycetota</taxon>
        <taxon>Candidatus Brocadiia</taxon>
        <taxon>Candidatus Brocadiales</taxon>
        <taxon>Candidatus Scalinduaceae</taxon>
        <taxon>Candidatus Scalindua</taxon>
    </lineage>
</organism>
<protein>
    <submittedName>
        <fullName evidence="1">Mg2+ and Co2+ transporter</fullName>
    </submittedName>
</protein>